<dbReference type="PANTHER" id="PTHR43155">
    <property type="entry name" value="CYCLIC DI-GMP PHOSPHODIESTERASE PA4108-RELATED"/>
    <property type="match status" value="1"/>
</dbReference>
<evidence type="ECO:0000313" key="2">
    <source>
        <dbReference type="EMBL" id="TMQ68433.1"/>
    </source>
</evidence>
<dbReference type="CDD" id="cd00077">
    <property type="entry name" value="HDc"/>
    <property type="match status" value="1"/>
</dbReference>
<sequence length="490" mass="55108">MVDFVTSDPLVRGGEGGEGSVAAQVSLKLLVRLNAMLRTARTHDVSNQAFQRQLKEFLDVLRQLTEEDQEDEVALVVVADYFYLNGVRVKAQASMLGVYHSVMAEFERRDLGGIRFLRDVHEAELERFFQLFVVADETSVAERLVEMVREANIQGVVPIPSVELDADDLTRDLEDRKENTERGRAKRVFWRAVLGTRKILLRAHQTGRPDLRQAKRLVQPVVDSIMRHEYSVVGLTALRDHDEYTYAHCVNVSVLSIGMGQALGLSRQVLADLGVAALLHDIGKIAVPGDVLRKPAKLTNDEWNLMRRHPIEGVKMICRMPGLTPLMLDALRVCLEHHMNFDRSGYPVIEAEWGQATLSRIVAVADCFDAITAHRAYHRRPRTPFEALQYMLGPSRVSFDPAVLWALVRTVGLYPAGSVMQTDSGHVILAISPNHEDVRHPMCRVLVQPDGTTTPEENAEQWSPMPQERHVVRVLKPEEHAFATSEYLAA</sequence>
<dbReference type="PROSITE" id="PS51832">
    <property type="entry name" value="HD_GYP"/>
    <property type="match status" value="1"/>
</dbReference>
<dbReference type="InterPro" id="IPR003607">
    <property type="entry name" value="HD/PDEase_dom"/>
</dbReference>
<feature type="domain" description="HD-GYP" evidence="1">
    <location>
        <begin position="223"/>
        <end position="423"/>
    </location>
</feature>
<evidence type="ECO:0000259" key="1">
    <source>
        <dbReference type="PROSITE" id="PS51832"/>
    </source>
</evidence>
<dbReference type="Proteomes" id="UP000319836">
    <property type="component" value="Unassembled WGS sequence"/>
</dbReference>
<accession>A0A538TXV8</accession>
<proteinExistence type="predicted"/>
<dbReference type="Gene3D" id="1.10.3210.10">
    <property type="entry name" value="Hypothetical protein af1432"/>
    <property type="match status" value="1"/>
</dbReference>
<protein>
    <submittedName>
        <fullName evidence="2">HD domain-containing protein</fullName>
    </submittedName>
</protein>
<reference evidence="2 3" key="1">
    <citation type="journal article" date="2019" name="Nat. Microbiol.">
        <title>Mediterranean grassland soil C-N compound turnover is dependent on rainfall and depth, and is mediated by genomically divergent microorganisms.</title>
        <authorList>
            <person name="Diamond S."/>
            <person name="Andeer P.F."/>
            <person name="Li Z."/>
            <person name="Crits-Christoph A."/>
            <person name="Burstein D."/>
            <person name="Anantharaman K."/>
            <person name="Lane K.R."/>
            <person name="Thomas B.C."/>
            <person name="Pan C."/>
            <person name="Northen T.R."/>
            <person name="Banfield J.F."/>
        </authorList>
    </citation>
    <scope>NUCLEOTIDE SEQUENCE [LARGE SCALE GENOMIC DNA]</scope>
    <source>
        <strain evidence="2">WS_10</strain>
    </source>
</reference>
<evidence type="ECO:0000313" key="3">
    <source>
        <dbReference type="Proteomes" id="UP000319836"/>
    </source>
</evidence>
<comment type="caution">
    <text evidence="2">The sequence shown here is derived from an EMBL/GenBank/DDBJ whole genome shotgun (WGS) entry which is preliminary data.</text>
</comment>
<dbReference type="SUPFAM" id="SSF109604">
    <property type="entry name" value="HD-domain/PDEase-like"/>
    <property type="match status" value="1"/>
</dbReference>
<dbReference type="InterPro" id="IPR037522">
    <property type="entry name" value="HD_GYP_dom"/>
</dbReference>
<gene>
    <name evidence="2" type="ORF">E6K80_14210</name>
</gene>
<name>A0A538TXV8_UNCEI</name>
<dbReference type="PANTHER" id="PTHR43155:SF2">
    <property type="entry name" value="CYCLIC DI-GMP PHOSPHODIESTERASE PA4108"/>
    <property type="match status" value="1"/>
</dbReference>
<dbReference type="AlphaFoldDB" id="A0A538TXV8"/>
<dbReference type="EMBL" id="VBPA01000402">
    <property type="protein sequence ID" value="TMQ68433.1"/>
    <property type="molecule type" value="Genomic_DNA"/>
</dbReference>
<organism evidence="2 3">
    <name type="scientific">Eiseniibacteriota bacterium</name>
    <dbReference type="NCBI Taxonomy" id="2212470"/>
    <lineage>
        <taxon>Bacteria</taxon>
        <taxon>Candidatus Eiseniibacteriota</taxon>
    </lineage>
</organism>
<dbReference type="Pfam" id="PF13487">
    <property type="entry name" value="HD_5"/>
    <property type="match status" value="1"/>
</dbReference>
<dbReference type="SMART" id="SM00471">
    <property type="entry name" value="HDc"/>
    <property type="match status" value="1"/>
</dbReference>